<dbReference type="AlphaFoldDB" id="A0A1U6H497"/>
<dbReference type="GO" id="GO:0006355">
    <property type="term" value="P:regulation of DNA-templated transcription"/>
    <property type="evidence" value="ECO:0007669"/>
    <property type="project" value="InterPro"/>
</dbReference>
<organism evidence="3 4">
    <name type="scientific">Novosphingobium mathurense</name>
    <dbReference type="NCBI Taxonomy" id="428990"/>
    <lineage>
        <taxon>Bacteria</taxon>
        <taxon>Pseudomonadati</taxon>
        <taxon>Pseudomonadota</taxon>
        <taxon>Alphaproteobacteria</taxon>
        <taxon>Sphingomonadales</taxon>
        <taxon>Sphingomonadaceae</taxon>
        <taxon>Novosphingobium</taxon>
    </lineage>
</organism>
<dbReference type="RefSeq" id="WP_054947415.1">
    <property type="nucleotide sequence ID" value="NZ_FVZE01000001.1"/>
</dbReference>
<evidence type="ECO:0000313" key="4">
    <source>
        <dbReference type="Proteomes" id="UP000190989"/>
    </source>
</evidence>
<keyword evidence="1" id="KW-0812">Transmembrane</keyword>
<evidence type="ECO:0000259" key="2">
    <source>
        <dbReference type="PROSITE" id="PS50043"/>
    </source>
</evidence>
<dbReference type="SMART" id="SM00421">
    <property type="entry name" value="HTH_LUXR"/>
    <property type="match status" value="1"/>
</dbReference>
<keyword evidence="3" id="KW-0238">DNA-binding</keyword>
<dbReference type="EMBL" id="FVZE01000001">
    <property type="protein sequence ID" value="SLJ90644.1"/>
    <property type="molecule type" value="Genomic_DNA"/>
</dbReference>
<dbReference type="Gene3D" id="1.10.10.10">
    <property type="entry name" value="Winged helix-like DNA-binding domain superfamily/Winged helix DNA-binding domain"/>
    <property type="match status" value="1"/>
</dbReference>
<feature type="transmembrane region" description="Helical" evidence="1">
    <location>
        <begin position="157"/>
        <end position="178"/>
    </location>
</feature>
<reference evidence="4" key="1">
    <citation type="submission" date="2017-02" db="EMBL/GenBank/DDBJ databases">
        <authorList>
            <person name="Varghese N."/>
            <person name="Submissions S."/>
        </authorList>
    </citation>
    <scope>NUCLEOTIDE SEQUENCE [LARGE SCALE GENOMIC DNA]</scope>
    <source>
        <strain evidence="4">SM117</strain>
    </source>
</reference>
<sequence>MGDDGADRAPSPLDVFPSLTPKQHEVLGYVAENRTSKEIAFELGISVSAVNQRIESIRNRTGSPPRAELARAYRTYLLEQEKTAEPEEPAPAFIELAPASKEPDATVDDGEEQVRVPDVDAVIVSGAIAVDPLTPGSLARAASPLPEPSPRSPLAKALIITGGTILVVLVSLGIVLTLHKVM</sequence>
<dbReference type="PROSITE" id="PS50043">
    <property type="entry name" value="HTH_LUXR_2"/>
    <property type="match status" value="1"/>
</dbReference>
<dbReference type="STRING" id="428990.SAMN06295987_1011238"/>
<dbReference type="CDD" id="cd06170">
    <property type="entry name" value="LuxR_C_like"/>
    <property type="match status" value="1"/>
</dbReference>
<gene>
    <name evidence="3" type="ORF">SAMN06295987_1011238</name>
</gene>
<keyword evidence="1" id="KW-0472">Membrane</keyword>
<evidence type="ECO:0000313" key="3">
    <source>
        <dbReference type="EMBL" id="SLJ90644.1"/>
    </source>
</evidence>
<name>A0A1U6H497_9SPHN</name>
<dbReference type="InterPro" id="IPR016032">
    <property type="entry name" value="Sig_transdc_resp-reg_C-effctor"/>
</dbReference>
<accession>A0A1U6H497</accession>
<dbReference type="Proteomes" id="UP000190989">
    <property type="component" value="Unassembled WGS sequence"/>
</dbReference>
<feature type="domain" description="HTH luxR-type" evidence="2">
    <location>
        <begin position="12"/>
        <end position="77"/>
    </location>
</feature>
<protein>
    <submittedName>
        <fullName evidence="3">DNA-binding transcriptional regulator, CsgD family</fullName>
    </submittedName>
</protein>
<keyword evidence="1" id="KW-1133">Transmembrane helix</keyword>
<proteinExistence type="predicted"/>
<dbReference type="GO" id="GO:0003677">
    <property type="term" value="F:DNA binding"/>
    <property type="evidence" value="ECO:0007669"/>
    <property type="project" value="UniProtKB-KW"/>
</dbReference>
<dbReference type="InterPro" id="IPR000792">
    <property type="entry name" value="Tscrpt_reg_LuxR_C"/>
</dbReference>
<keyword evidence="4" id="KW-1185">Reference proteome</keyword>
<evidence type="ECO:0000256" key="1">
    <source>
        <dbReference type="SAM" id="Phobius"/>
    </source>
</evidence>
<dbReference type="Pfam" id="PF00196">
    <property type="entry name" value="GerE"/>
    <property type="match status" value="1"/>
</dbReference>
<dbReference type="SUPFAM" id="SSF46894">
    <property type="entry name" value="C-terminal effector domain of the bipartite response regulators"/>
    <property type="match status" value="1"/>
</dbReference>
<dbReference type="InterPro" id="IPR036388">
    <property type="entry name" value="WH-like_DNA-bd_sf"/>
</dbReference>